<reference evidence="1" key="1">
    <citation type="journal article" date="2023" name="Microbiome">
        <title>Phages are unrecognized players in the ecology of the oral pathogen Porphyromonas gingivalis.</title>
        <authorList>
            <person name="Matrishin C.B."/>
            <person name="Haase E.M."/>
            <person name="Dewhirst F.E."/>
            <person name="Mark Welch J.L."/>
            <person name="Miranda-Sanchez F."/>
            <person name="Chen T."/>
            <person name="MacFarland D.C."/>
            <person name="Kauffman K.M."/>
        </authorList>
    </citation>
    <scope>NUCLEOTIDE SEQUENCE</scope>
</reference>
<evidence type="ECO:0000313" key="1">
    <source>
        <dbReference type="EMBL" id="DBA55881.1"/>
    </source>
</evidence>
<sequence>MWCQENGSNLLRRASGQFAQQRLG</sequence>
<reference evidence="1" key="2">
    <citation type="submission" date="2024-05" db="EMBL/GenBank/DDBJ databases">
        <authorList>
            <person name="Matrishin C.B."/>
            <person name="Kauffman K.M."/>
        </authorList>
    </citation>
    <scope>NUCLEOTIDE SEQUENCE</scope>
</reference>
<name>A0AAT9JF54_9CAUD</name>
<feature type="non-terminal residue" evidence="1">
    <location>
        <position position="24"/>
    </location>
</feature>
<proteinExistence type="predicted"/>
<protein>
    <submittedName>
        <fullName evidence="1">Uncharacterized protein</fullName>
    </submittedName>
</protein>
<dbReference type="EMBL" id="BK068105">
    <property type="protein sequence ID" value="DBA55881.1"/>
    <property type="molecule type" value="Genomic_DNA"/>
</dbReference>
<accession>A0AAT9JF54</accession>
<organism evidence="1">
    <name type="scientific">Porphyromonas phage phage024a_F0570</name>
    <dbReference type="NCBI Taxonomy" id="3154114"/>
    <lineage>
        <taxon>Viruses</taxon>
        <taxon>Duplodnaviria</taxon>
        <taxon>Heunggongvirae</taxon>
        <taxon>Uroviricota</taxon>
        <taxon>Caudoviricetes</taxon>
        <taxon>Nixviridae</taxon>
        <taxon>Schifferlevirus</taxon>
        <taxon>Schifferlevirus pging00Q</taxon>
    </lineage>
</organism>